<dbReference type="Pfam" id="PF07526">
    <property type="entry name" value="POX"/>
    <property type="match status" value="1"/>
</dbReference>
<gene>
    <name evidence="9" type="ORF">M569_08882</name>
</gene>
<evidence type="ECO:0000256" key="3">
    <source>
        <dbReference type="ARBA" id="ARBA00023015"/>
    </source>
</evidence>
<dbReference type="SUPFAM" id="SSF46689">
    <property type="entry name" value="Homeodomain-like"/>
    <property type="match status" value="1"/>
</dbReference>
<comment type="caution">
    <text evidence="9">The sequence shown here is derived from an EMBL/GenBank/DDBJ whole genome shotgun (WGS) entry which is preliminary data.</text>
</comment>
<keyword evidence="10" id="KW-1185">Reference proteome</keyword>
<dbReference type="EMBL" id="AUSU01003966">
    <property type="protein sequence ID" value="EPS65895.1"/>
    <property type="molecule type" value="Genomic_DNA"/>
</dbReference>
<name>S8CGG5_9LAMI</name>
<dbReference type="Gene3D" id="1.10.10.60">
    <property type="entry name" value="Homeodomain-like"/>
    <property type="match status" value="1"/>
</dbReference>
<dbReference type="CDD" id="cd00086">
    <property type="entry name" value="homeodomain"/>
    <property type="match status" value="1"/>
</dbReference>
<dbReference type="GO" id="GO:0003677">
    <property type="term" value="F:DNA binding"/>
    <property type="evidence" value="ECO:0007669"/>
    <property type="project" value="UniProtKB-KW"/>
</dbReference>
<comment type="subcellular location">
    <subcellularLocation>
        <location evidence="1">Nucleus</location>
    </subcellularLocation>
</comment>
<evidence type="ECO:0000256" key="5">
    <source>
        <dbReference type="ARBA" id="ARBA00023155"/>
    </source>
</evidence>
<comment type="similarity">
    <text evidence="2">Belongs to the TALE/BELL homeobox family.</text>
</comment>
<evidence type="ECO:0000256" key="4">
    <source>
        <dbReference type="ARBA" id="ARBA00023125"/>
    </source>
</evidence>
<dbReference type="PANTHER" id="PTHR11850">
    <property type="entry name" value="HOMEOBOX PROTEIN TRANSCRIPTION FACTORS"/>
    <property type="match status" value="1"/>
</dbReference>
<sequence>NRNPGPLGPFTGYAAVLRSSKFCKPAQQILEDLCGCAVPENGNEEVRVWSDEFMAAESSSDAAVQHSGDITKLRPETLHAKASLLFLQDEVLKKYKQFRQQIEMVVSSFETVAGLSSATPYVSLAVKTVGKHFCCLRNSIADHGKTMRNFGQHDDHHHLCPKGGGDSVSRFFERGFQISDGSTNLGGGGVMDGHHVWRPQRGLPERAVAILRAWLFDHFLHPYPTDTDKHMLASQTGLTRNQVLFFYL</sequence>
<keyword evidence="7" id="KW-0539">Nucleus</keyword>
<feature type="domain" description="POX" evidence="8">
    <location>
        <begin position="11"/>
        <end position="142"/>
    </location>
</feature>
<protein>
    <recommendedName>
        <fullName evidence="8">POX domain-containing protein</fullName>
    </recommendedName>
</protein>
<evidence type="ECO:0000313" key="10">
    <source>
        <dbReference type="Proteomes" id="UP000015453"/>
    </source>
</evidence>
<evidence type="ECO:0000256" key="2">
    <source>
        <dbReference type="ARBA" id="ARBA00006454"/>
    </source>
</evidence>
<organism evidence="9 10">
    <name type="scientific">Genlisea aurea</name>
    <dbReference type="NCBI Taxonomy" id="192259"/>
    <lineage>
        <taxon>Eukaryota</taxon>
        <taxon>Viridiplantae</taxon>
        <taxon>Streptophyta</taxon>
        <taxon>Embryophyta</taxon>
        <taxon>Tracheophyta</taxon>
        <taxon>Spermatophyta</taxon>
        <taxon>Magnoliopsida</taxon>
        <taxon>eudicotyledons</taxon>
        <taxon>Gunneridae</taxon>
        <taxon>Pentapetalae</taxon>
        <taxon>asterids</taxon>
        <taxon>lamiids</taxon>
        <taxon>Lamiales</taxon>
        <taxon>Lentibulariaceae</taxon>
        <taxon>Genlisea</taxon>
    </lineage>
</organism>
<dbReference type="InterPro" id="IPR008422">
    <property type="entry name" value="KN_HD"/>
</dbReference>
<evidence type="ECO:0000256" key="1">
    <source>
        <dbReference type="ARBA" id="ARBA00004123"/>
    </source>
</evidence>
<evidence type="ECO:0000259" key="8">
    <source>
        <dbReference type="SMART" id="SM00574"/>
    </source>
</evidence>
<dbReference type="AlphaFoldDB" id="S8CGG5"/>
<dbReference type="Proteomes" id="UP000015453">
    <property type="component" value="Unassembled WGS sequence"/>
</dbReference>
<feature type="non-terminal residue" evidence="9">
    <location>
        <position position="248"/>
    </location>
</feature>
<dbReference type="InterPro" id="IPR001356">
    <property type="entry name" value="HD"/>
</dbReference>
<dbReference type="GO" id="GO:0005634">
    <property type="term" value="C:nucleus"/>
    <property type="evidence" value="ECO:0007669"/>
    <property type="project" value="UniProtKB-SubCell"/>
</dbReference>
<accession>S8CGG5</accession>
<keyword evidence="6" id="KW-0804">Transcription</keyword>
<keyword evidence="5" id="KW-0371">Homeobox</keyword>
<feature type="non-terminal residue" evidence="9">
    <location>
        <position position="1"/>
    </location>
</feature>
<dbReference type="Pfam" id="PF05920">
    <property type="entry name" value="Homeobox_KN"/>
    <property type="match status" value="1"/>
</dbReference>
<dbReference type="GO" id="GO:0006355">
    <property type="term" value="P:regulation of DNA-templated transcription"/>
    <property type="evidence" value="ECO:0007669"/>
    <property type="project" value="InterPro"/>
</dbReference>
<dbReference type="InterPro" id="IPR006563">
    <property type="entry name" value="POX_dom"/>
</dbReference>
<dbReference type="InterPro" id="IPR009057">
    <property type="entry name" value="Homeodomain-like_sf"/>
</dbReference>
<dbReference type="SMART" id="SM00574">
    <property type="entry name" value="POX"/>
    <property type="match status" value="1"/>
</dbReference>
<dbReference type="OrthoDB" id="10056939at2759"/>
<evidence type="ECO:0000313" key="9">
    <source>
        <dbReference type="EMBL" id="EPS65895.1"/>
    </source>
</evidence>
<reference evidence="9 10" key="1">
    <citation type="journal article" date="2013" name="BMC Genomics">
        <title>The miniature genome of a carnivorous plant Genlisea aurea contains a low number of genes and short non-coding sequences.</title>
        <authorList>
            <person name="Leushkin E.V."/>
            <person name="Sutormin R.A."/>
            <person name="Nabieva E.R."/>
            <person name="Penin A.A."/>
            <person name="Kondrashov A.S."/>
            <person name="Logacheva M.D."/>
        </authorList>
    </citation>
    <scope>NUCLEOTIDE SEQUENCE [LARGE SCALE GENOMIC DNA]</scope>
</reference>
<proteinExistence type="inferred from homology"/>
<dbReference type="InterPro" id="IPR050224">
    <property type="entry name" value="TALE_homeobox"/>
</dbReference>
<evidence type="ECO:0000256" key="7">
    <source>
        <dbReference type="ARBA" id="ARBA00023242"/>
    </source>
</evidence>
<evidence type="ECO:0000256" key="6">
    <source>
        <dbReference type="ARBA" id="ARBA00023163"/>
    </source>
</evidence>
<keyword evidence="3" id="KW-0805">Transcription regulation</keyword>
<keyword evidence="4" id="KW-0238">DNA-binding</keyword>